<dbReference type="AlphaFoldDB" id="A0A6A6RFZ0"/>
<evidence type="ECO:0000313" key="3">
    <source>
        <dbReference type="Proteomes" id="UP000799750"/>
    </source>
</evidence>
<dbReference type="Proteomes" id="UP000799750">
    <property type="component" value="Unassembled WGS sequence"/>
</dbReference>
<dbReference type="EMBL" id="MU004181">
    <property type="protein sequence ID" value="KAF2503262.1"/>
    <property type="molecule type" value="Genomic_DNA"/>
</dbReference>
<protein>
    <submittedName>
        <fullName evidence="2">HET-domain-containing protein</fullName>
    </submittedName>
</protein>
<dbReference type="PANTHER" id="PTHR24148">
    <property type="entry name" value="ANKYRIN REPEAT DOMAIN-CONTAINING PROTEIN 39 HOMOLOG-RELATED"/>
    <property type="match status" value="1"/>
</dbReference>
<accession>A0A6A6RFZ0</accession>
<proteinExistence type="predicted"/>
<gene>
    <name evidence="2" type="ORF">BU16DRAFT_34691</name>
</gene>
<organism evidence="2 3">
    <name type="scientific">Lophium mytilinum</name>
    <dbReference type="NCBI Taxonomy" id="390894"/>
    <lineage>
        <taxon>Eukaryota</taxon>
        <taxon>Fungi</taxon>
        <taxon>Dikarya</taxon>
        <taxon>Ascomycota</taxon>
        <taxon>Pezizomycotina</taxon>
        <taxon>Dothideomycetes</taxon>
        <taxon>Pleosporomycetidae</taxon>
        <taxon>Mytilinidiales</taxon>
        <taxon>Mytilinidiaceae</taxon>
        <taxon>Lophium</taxon>
    </lineage>
</organism>
<dbReference type="InterPro" id="IPR010730">
    <property type="entry name" value="HET"/>
</dbReference>
<dbReference type="InterPro" id="IPR052895">
    <property type="entry name" value="HetReg/Transcr_Mod"/>
</dbReference>
<keyword evidence="3" id="KW-1185">Reference proteome</keyword>
<dbReference type="PANTHER" id="PTHR24148:SF73">
    <property type="entry name" value="HET DOMAIN PROTEIN (AFU_ORTHOLOGUE AFUA_8G01020)"/>
    <property type="match status" value="1"/>
</dbReference>
<evidence type="ECO:0000313" key="2">
    <source>
        <dbReference type="EMBL" id="KAF2503262.1"/>
    </source>
</evidence>
<dbReference type="Pfam" id="PF06985">
    <property type="entry name" value="HET"/>
    <property type="match status" value="1"/>
</dbReference>
<name>A0A6A6RFZ0_9PEZI</name>
<sequence>MCFYEQLRFACGDWKWGHFRQHCNREHRMGETCGIKMIHHTTQRPSKCKVCEKLDRKLRKIGTELDRIRRWNREGRNPASIERSRDTIQELDHEYENINVEISSRWGWSGMNGQLERAEPEMACIGPKMDVYQRTCGTLAPQSRDLIQAFTDSMRQKALRQAEIEKRLDMLVLRTMSLGFDTDDESPQYNYNTPNTISKNPILAPETLHRVRSIEQQKQPILPQRQGPTVPVVRQPLTIHASRLHPPIDLSCQQIRLLELTSAPGAKDIAGNFHCVNISDSPRYVALSYTWGAYGNEKHILVDGKVLQVRDNLWSFLYHRASHASENLYLYWIDAICIDQDNHKERNHQVGLMRQIYSTASLVLIWLGQEKDDSDAAMEFVAVESLKPLKRKGSGYKALWTRRQAKALSILSERSYWRRVWIIQEVVNANRIVVSCGTKTFEWRALENMYHKLKILDLSGWIQYHEFATGIFTGAAMAIVWQRAHFRHPDTPTPRLRALLLAFQHSQCSDSRDKVYGLLGLISAATSNSVDYTLTTEQLYERVVALECSLDTSNSRLRKDDMRFCKMLRRSLRLPEWSVIGTMQIADDMDDLNERWDRV</sequence>
<feature type="domain" description="Heterokaryon incompatibility" evidence="1">
    <location>
        <begin position="284"/>
        <end position="425"/>
    </location>
</feature>
<evidence type="ECO:0000259" key="1">
    <source>
        <dbReference type="Pfam" id="PF06985"/>
    </source>
</evidence>
<reference evidence="2" key="1">
    <citation type="journal article" date="2020" name="Stud. Mycol.">
        <title>101 Dothideomycetes genomes: a test case for predicting lifestyles and emergence of pathogens.</title>
        <authorList>
            <person name="Haridas S."/>
            <person name="Albert R."/>
            <person name="Binder M."/>
            <person name="Bloem J."/>
            <person name="Labutti K."/>
            <person name="Salamov A."/>
            <person name="Andreopoulos B."/>
            <person name="Baker S."/>
            <person name="Barry K."/>
            <person name="Bills G."/>
            <person name="Bluhm B."/>
            <person name="Cannon C."/>
            <person name="Castanera R."/>
            <person name="Culley D."/>
            <person name="Daum C."/>
            <person name="Ezra D."/>
            <person name="Gonzalez J."/>
            <person name="Henrissat B."/>
            <person name="Kuo A."/>
            <person name="Liang C."/>
            <person name="Lipzen A."/>
            <person name="Lutzoni F."/>
            <person name="Magnuson J."/>
            <person name="Mondo S."/>
            <person name="Nolan M."/>
            <person name="Ohm R."/>
            <person name="Pangilinan J."/>
            <person name="Park H.-J."/>
            <person name="Ramirez L."/>
            <person name="Alfaro M."/>
            <person name="Sun H."/>
            <person name="Tritt A."/>
            <person name="Yoshinaga Y."/>
            <person name="Zwiers L.-H."/>
            <person name="Turgeon B."/>
            <person name="Goodwin S."/>
            <person name="Spatafora J."/>
            <person name="Crous P."/>
            <person name="Grigoriev I."/>
        </authorList>
    </citation>
    <scope>NUCLEOTIDE SEQUENCE</scope>
    <source>
        <strain evidence="2">CBS 269.34</strain>
    </source>
</reference>
<dbReference type="OrthoDB" id="3553147at2759"/>